<reference evidence="2 3" key="1">
    <citation type="submission" date="2016-04" db="EMBL/GenBank/DDBJ databases">
        <title>Peptidophaga gingivicola gen. nov., sp. nov., isolated from human subgingival plaque.</title>
        <authorList>
            <person name="Beall C.J."/>
            <person name="Mokrzan E.M."/>
            <person name="Griffen A.L."/>
            <person name="Leys E.J."/>
        </authorList>
    </citation>
    <scope>NUCLEOTIDE SEQUENCE [LARGE SCALE GENOMIC DNA]</scope>
    <source>
        <strain evidence="2 3">BA112</strain>
    </source>
</reference>
<evidence type="ECO:0000313" key="2">
    <source>
        <dbReference type="EMBL" id="OAP87013.1"/>
    </source>
</evidence>
<dbReference type="AlphaFoldDB" id="A0A179B6Z2"/>
<comment type="caution">
    <text evidence="2">The sequence shown here is derived from an EMBL/GenBank/DDBJ whole genome shotgun (WGS) entry which is preliminary data.</text>
</comment>
<gene>
    <name evidence="2" type="ORF">A4H34_00195</name>
</gene>
<name>A0A179B6Z2_9ACTO</name>
<sequence>MGLSGCGMLHPEDYPTDTAKLPKATSNPAKISKATFRHSWNLTVDHGTVYCKLNSAGDPILYFTAPNGTEYALNSVTGNGGRPNIEDIADGSVGPIRSFAFSVCDVK</sequence>
<dbReference type="OrthoDB" id="5119497at2"/>
<dbReference type="EMBL" id="LVZK01000001">
    <property type="protein sequence ID" value="OAP87013.1"/>
    <property type="molecule type" value="Genomic_DNA"/>
</dbReference>
<organism evidence="2 3">
    <name type="scientific">Peptidiphaga gingivicola</name>
    <dbReference type="NCBI Taxonomy" id="2741497"/>
    <lineage>
        <taxon>Bacteria</taxon>
        <taxon>Bacillati</taxon>
        <taxon>Actinomycetota</taxon>
        <taxon>Actinomycetes</taxon>
        <taxon>Actinomycetales</taxon>
        <taxon>Actinomycetaceae</taxon>
        <taxon>Peptidiphaga</taxon>
    </lineage>
</organism>
<accession>A0A179B6Z2</accession>
<proteinExistence type="predicted"/>
<dbReference type="Proteomes" id="UP000078368">
    <property type="component" value="Unassembled WGS sequence"/>
</dbReference>
<dbReference type="STRING" id="1823756.A4H34_00195"/>
<keyword evidence="3" id="KW-1185">Reference proteome</keyword>
<feature type="region of interest" description="Disordered" evidence="1">
    <location>
        <begin position="1"/>
        <end position="25"/>
    </location>
</feature>
<evidence type="ECO:0000313" key="3">
    <source>
        <dbReference type="Proteomes" id="UP000078368"/>
    </source>
</evidence>
<evidence type="ECO:0000256" key="1">
    <source>
        <dbReference type="SAM" id="MobiDB-lite"/>
    </source>
</evidence>
<protein>
    <submittedName>
        <fullName evidence="2">Superoxide dismutase</fullName>
    </submittedName>
</protein>